<evidence type="ECO:0000313" key="2">
    <source>
        <dbReference type="Proteomes" id="UP000445582"/>
    </source>
</evidence>
<dbReference type="EMBL" id="WTYN01000001">
    <property type="protein sequence ID" value="MXO63449.1"/>
    <property type="molecule type" value="Genomic_DNA"/>
</dbReference>
<protein>
    <submittedName>
        <fullName evidence="1">Uncharacterized protein</fullName>
    </submittedName>
</protein>
<dbReference type="AlphaFoldDB" id="A0A844YJE2"/>
<organism evidence="1 2">
    <name type="scientific">Qipengyuania oceanensis</name>
    <dbReference type="NCBI Taxonomy" id="1463597"/>
    <lineage>
        <taxon>Bacteria</taxon>
        <taxon>Pseudomonadati</taxon>
        <taxon>Pseudomonadota</taxon>
        <taxon>Alphaproteobacteria</taxon>
        <taxon>Sphingomonadales</taxon>
        <taxon>Erythrobacteraceae</taxon>
        <taxon>Qipengyuania</taxon>
    </lineage>
</organism>
<keyword evidence="2" id="KW-1185">Reference proteome</keyword>
<accession>A0A844YJE2</accession>
<dbReference type="OrthoDB" id="7433506at2"/>
<name>A0A844YJE2_9SPHN</name>
<gene>
    <name evidence="1" type="ORF">GRI48_10540</name>
</gene>
<dbReference type="RefSeq" id="WP_160675130.1">
    <property type="nucleotide sequence ID" value="NZ_WTYN01000001.1"/>
</dbReference>
<proteinExistence type="predicted"/>
<dbReference type="Proteomes" id="UP000445582">
    <property type="component" value="Unassembled WGS sequence"/>
</dbReference>
<sequence>MNAINLREAARPKLSLRYGAIHPAHTHGELASPGPMPIAELRRLVATMID</sequence>
<evidence type="ECO:0000313" key="1">
    <source>
        <dbReference type="EMBL" id="MXO63449.1"/>
    </source>
</evidence>
<comment type="caution">
    <text evidence="1">The sequence shown here is derived from an EMBL/GenBank/DDBJ whole genome shotgun (WGS) entry which is preliminary data.</text>
</comment>
<reference evidence="1 2" key="1">
    <citation type="submission" date="2019-12" db="EMBL/GenBank/DDBJ databases">
        <title>Genomic-based taxomic classification of the family Erythrobacteraceae.</title>
        <authorList>
            <person name="Xu L."/>
        </authorList>
    </citation>
    <scope>NUCLEOTIDE SEQUENCE [LARGE SCALE GENOMIC DNA]</scope>
    <source>
        <strain evidence="1 2">MCCC 1A09965</strain>
    </source>
</reference>